<dbReference type="Gene3D" id="3.30.40.10">
    <property type="entry name" value="Zinc/RING finger domain, C3HC4 (zinc finger)"/>
    <property type="match status" value="1"/>
</dbReference>
<dbReference type="Pfam" id="PF13639">
    <property type="entry name" value="zf-RING_2"/>
    <property type="match status" value="1"/>
</dbReference>
<dbReference type="AlphaFoldDB" id="A0AAD4SWC3"/>
<dbReference type="GO" id="GO:0008270">
    <property type="term" value="F:zinc ion binding"/>
    <property type="evidence" value="ECO:0007669"/>
    <property type="project" value="UniProtKB-KW"/>
</dbReference>
<keyword evidence="7 10" id="KW-0472">Membrane</keyword>
<dbReference type="CDD" id="cd16461">
    <property type="entry name" value="RING-H2_EL5-like"/>
    <property type="match status" value="1"/>
</dbReference>
<keyword evidence="4" id="KW-0479">Metal-binding</keyword>
<sequence>MYSSFSTSSFSSRKLLLQTIPRESTGSPISLHAGTKEPESNIDANVFMVLSVLVCALICVLVLNSIIRCALGYSNRLARDSGDNRPIQLVANTGIRKKALKTFPVVTYLSGGGGLKLPGLDTECVICLSEFAQGERIRILPTCNHGFHIKCIGKWLSSHSTCPTCRHCLTETCEKIINGGSSQSRPLIPLSQPPHSSTIVPLEHEGVIRNVMDTC</sequence>
<evidence type="ECO:0000256" key="7">
    <source>
        <dbReference type="ARBA" id="ARBA00023136"/>
    </source>
</evidence>
<dbReference type="PROSITE" id="PS50089">
    <property type="entry name" value="ZF_RING_2"/>
    <property type="match status" value="1"/>
</dbReference>
<evidence type="ECO:0000256" key="10">
    <source>
        <dbReference type="SAM" id="Phobius"/>
    </source>
</evidence>
<evidence type="ECO:0000256" key="6">
    <source>
        <dbReference type="ARBA" id="ARBA00022989"/>
    </source>
</evidence>
<dbReference type="SUPFAM" id="SSF57850">
    <property type="entry name" value="RING/U-box"/>
    <property type="match status" value="1"/>
</dbReference>
<evidence type="ECO:0000256" key="9">
    <source>
        <dbReference type="PROSITE-ProRule" id="PRU00175"/>
    </source>
</evidence>
<evidence type="ECO:0000256" key="1">
    <source>
        <dbReference type="ARBA" id="ARBA00004167"/>
    </source>
</evidence>
<keyword evidence="3 10" id="KW-0812">Transmembrane</keyword>
<feature type="transmembrane region" description="Helical" evidence="10">
    <location>
        <begin position="46"/>
        <end position="67"/>
    </location>
</feature>
<evidence type="ECO:0000256" key="3">
    <source>
        <dbReference type="ARBA" id="ARBA00022692"/>
    </source>
</evidence>
<keyword evidence="13" id="KW-1185">Reference proteome</keyword>
<protein>
    <recommendedName>
        <fullName evidence="11">RING-type domain-containing protein</fullName>
    </recommendedName>
</protein>
<evidence type="ECO:0000256" key="4">
    <source>
        <dbReference type="ARBA" id="ARBA00022723"/>
    </source>
</evidence>
<keyword evidence="9" id="KW-0863">Zinc-finger</keyword>
<keyword evidence="6 10" id="KW-1133">Transmembrane helix</keyword>
<comment type="subcellular location">
    <subcellularLocation>
        <location evidence="1">Membrane</location>
        <topology evidence="1">Single-pass membrane protein</topology>
    </subcellularLocation>
</comment>
<keyword evidence="2" id="KW-0808">Transferase</keyword>
<evidence type="ECO:0000313" key="13">
    <source>
        <dbReference type="Proteomes" id="UP001202328"/>
    </source>
</evidence>
<comment type="similarity">
    <text evidence="8">Belongs to the RING-type zinc finger family. ATL subfamily.</text>
</comment>
<dbReference type="InterPro" id="IPR001841">
    <property type="entry name" value="Znf_RING"/>
</dbReference>
<proteinExistence type="inferred from homology"/>
<dbReference type="InterPro" id="IPR013083">
    <property type="entry name" value="Znf_RING/FYVE/PHD"/>
</dbReference>
<dbReference type="GO" id="GO:0016740">
    <property type="term" value="F:transferase activity"/>
    <property type="evidence" value="ECO:0007669"/>
    <property type="project" value="UniProtKB-KW"/>
</dbReference>
<feature type="domain" description="RING-type" evidence="11">
    <location>
        <begin position="124"/>
        <end position="166"/>
    </location>
</feature>
<dbReference type="GO" id="GO:0016567">
    <property type="term" value="P:protein ubiquitination"/>
    <property type="evidence" value="ECO:0007669"/>
    <property type="project" value="InterPro"/>
</dbReference>
<dbReference type="PANTHER" id="PTHR46905:SF4">
    <property type="entry name" value="RING-TYPE E3 UBIQUITIN TRANSFERASE"/>
    <property type="match status" value="1"/>
</dbReference>
<reference evidence="12" key="1">
    <citation type="submission" date="2022-04" db="EMBL/GenBank/DDBJ databases">
        <title>A functionally conserved STORR gene fusion in Papaver species that diverged 16.8 million years ago.</title>
        <authorList>
            <person name="Catania T."/>
        </authorList>
    </citation>
    <scope>NUCLEOTIDE SEQUENCE</scope>
    <source>
        <strain evidence="12">S-188037</strain>
    </source>
</reference>
<evidence type="ECO:0000259" key="11">
    <source>
        <dbReference type="PROSITE" id="PS50089"/>
    </source>
</evidence>
<keyword evidence="5" id="KW-0862">Zinc</keyword>
<dbReference type="EMBL" id="JAJJMB010007966">
    <property type="protein sequence ID" value="KAI3926645.1"/>
    <property type="molecule type" value="Genomic_DNA"/>
</dbReference>
<organism evidence="12 13">
    <name type="scientific">Papaver atlanticum</name>
    <dbReference type="NCBI Taxonomy" id="357466"/>
    <lineage>
        <taxon>Eukaryota</taxon>
        <taxon>Viridiplantae</taxon>
        <taxon>Streptophyta</taxon>
        <taxon>Embryophyta</taxon>
        <taxon>Tracheophyta</taxon>
        <taxon>Spermatophyta</taxon>
        <taxon>Magnoliopsida</taxon>
        <taxon>Ranunculales</taxon>
        <taxon>Papaveraceae</taxon>
        <taxon>Papaveroideae</taxon>
        <taxon>Papaver</taxon>
    </lineage>
</organism>
<dbReference type="InterPro" id="IPR044602">
    <property type="entry name" value="ATL10/ATL72-79-like"/>
</dbReference>
<dbReference type="PANTHER" id="PTHR46905">
    <property type="entry name" value="RING-H2 FINGER PROTEIN ATL78"/>
    <property type="match status" value="1"/>
</dbReference>
<gene>
    <name evidence="12" type="ORF">MKW98_014292</name>
</gene>
<comment type="caution">
    <text evidence="12">The sequence shown here is derived from an EMBL/GenBank/DDBJ whole genome shotgun (WGS) entry which is preliminary data.</text>
</comment>
<evidence type="ECO:0000256" key="5">
    <source>
        <dbReference type="ARBA" id="ARBA00022833"/>
    </source>
</evidence>
<evidence type="ECO:0000313" key="12">
    <source>
        <dbReference type="EMBL" id="KAI3926645.1"/>
    </source>
</evidence>
<dbReference type="SMART" id="SM00184">
    <property type="entry name" value="RING"/>
    <property type="match status" value="1"/>
</dbReference>
<accession>A0AAD4SWC3</accession>
<dbReference type="GO" id="GO:0016020">
    <property type="term" value="C:membrane"/>
    <property type="evidence" value="ECO:0007669"/>
    <property type="project" value="UniProtKB-SubCell"/>
</dbReference>
<evidence type="ECO:0000256" key="2">
    <source>
        <dbReference type="ARBA" id="ARBA00022679"/>
    </source>
</evidence>
<dbReference type="Proteomes" id="UP001202328">
    <property type="component" value="Unassembled WGS sequence"/>
</dbReference>
<name>A0AAD4SWC3_9MAGN</name>
<evidence type="ECO:0000256" key="8">
    <source>
        <dbReference type="ARBA" id="ARBA00024209"/>
    </source>
</evidence>